<gene>
    <name evidence="2" type="ORF">ADH66_00615</name>
    <name evidence="3" type="ORF">I5Q82_10605</name>
</gene>
<name>A0A1Z2XLH4_9FIRM</name>
<keyword evidence="1" id="KW-1133">Transmembrane helix</keyword>
<dbReference type="Pfam" id="PF02681">
    <property type="entry name" value="DUF212"/>
    <property type="match status" value="1"/>
</dbReference>
<organism evidence="3 5">
    <name type="scientific">Acutalibacter muris</name>
    <dbReference type="NCBI Taxonomy" id="1796620"/>
    <lineage>
        <taxon>Bacteria</taxon>
        <taxon>Bacillati</taxon>
        <taxon>Bacillota</taxon>
        <taxon>Clostridia</taxon>
        <taxon>Eubacteriales</taxon>
        <taxon>Acutalibacteraceae</taxon>
        <taxon>Acutalibacter</taxon>
    </lineage>
</organism>
<dbReference type="RefSeq" id="WP_066537030.1">
    <property type="nucleotide sequence ID" value="NZ_CAJTCQ010000002.1"/>
</dbReference>
<protein>
    <submittedName>
        <fullName evidence="3">Divergent PAP2 family protein</fullName>
    </submittedName>
</protein>
<dbReference type="PANTHER" id="PTHR31446">
    <property type="entry name" value="ACID PHOSPHATASE/VANADIUM-DEPENDENT HALOPEROXIDASE-RELATED PROTEIN"/>
    <property type="match status" value="1"/>
</dbReference>
<feature type="transmembrane region" description="Helical" evidence="1">
    <location>
        <begin position="50"/>
        <end position="67"/>
    </location>
</feature>
<proteinExistence type="predicted"/>
<dbReference type="Proteomes" id="UP000596035">
    <property type="component" value="Chromosome"/>
</dbReference>
<dbReference type="InterPro" id="IPR003832">
    <property type="entry name" value="DUF212"/>
</dbReference>
<reference evidence="2" key="1">
    <citation type="journal article" date="2017" name="Genome Announc.">
        <title>High-Quality Whole-Genome Sequences of the Oligo-Mouse-Microbiota Bacterial Community.</title>
        <authorList>
            <person name="Garzetti D."/>
            <person name="Brugiroux S."/>
            <person name="Bunk B."/>
            <person name="Pukall R."/>
            <person name="McCoy K.D."/>
            <person name="Macpherson A.J."/>
            <person name="Stecher B."/>
        </authorList>
    </citation>
    <scope>NUCLEOTIDE SEQUENCE</scope>
    <source>
        <strain evidence="2">KB18</strain>
    </source>
</reference>
<feature type="transmembrane region" description="Helical" evidence="1">
    <location>
        <begin position="12"/>
        <end position="29"/>
    </location>
</feature>
<evidence type="ECO:0000313" key="4">
    <source>
        <dbReference type="Proteomes" id="UP000196710"/>
    </source>
</evidence>
<dbReference type="PANTHER" id="PTHR31446:SF29">
    <property type="entry name" value="ACID PHOSPHATASE_VANADIUM-DEPENDENT HALOPEROXIDASE-RELATED PROTEIN"/>
    <property type="match status" value="1"/>
</dbReference>
<keyword evidence="1" id="KW-0472">Membrane</keyword>
<evidence type="ECO:0000256" key="1">
    <source>
        <dbReference type="SAM" id="Phobius"/>
    </source>
</evidence>
<accession>A0A1Z2XLH4</accession>
<dbReference type="EMBL" id="CP021422">
    <property type="protein sequence ID" value="ASB39288.1"/>
    <property type="molecule type" value="Genomic_DNA"/>
</dbReference>
<evidence type="ECO:0000313" key="3">
    <source>
        <dbReference type="EMBL" id="QQR28577.1"/>
    </source>
</evidence>
<dbReference type="KEGG" id="amur:ADH66_00615"/>
<reference evidence="3 5" key="3">
    <citation type="submission" date="2020-11" db="EMBL/GenBank/DDBJ databases">
        <title>Closed and high quality bacterial genomes of the OMM12 community.</title>
        <authorList>
            <person name="Marbouty M."/>
            <person name="Lamy-Besnier Q."/>
            <person name="Debarbieux L."/>
            <person name="Koszul R."/>
        </authorList>
    </citation>
    <scope>NUCLEOTIDE SEQUENCE [LARGE SCALE GENOMIC DNA]</scope>
    <source>
        <strain evidence="3 5">KB18</strain>
    </source>
</reference>
<evidence type="ECO:0000313" key="5">
    <source>
        <dbReference type="Proteomes" id="UP000596035"/>
    </source>
</evidence>
<dbReference type="AlphaFoldDB" id="A0A1Z2XLH4"/>
<keyword evidence="1" id="KW-0812">Transmembrane</keyword>
<dbReference type="Proteomes" id="UP000196710">
    <property type="component" value="Chromosome"/>
</dbReference>
<dbReference type="EMBL" id="CP065321">
    <property type="protein sequence ID" value="QQR28577.1"/>
    <property type="molecule type" value="Genomic_DNA"/>
</dbReference>
<sequence>MDLSFLVSNPLINVAVISWAAAQLLKALIDAIKHKQFDRHRLAGAGGMPSSHSALTCSVLLTSYYLYGFNSPVFALSFILAMIVMYDATGVRWAAGLHAKAINHIVEFLEKEDDPEGKRALGELIPKLNESLGHRIREAVCGAALGFLIAIIAHLARQGGTRLF</sequence>
<feature type="transmembrane region" description="Helical" evidence="1">
    <location>
        <begin position="139"/>
        <end position="156"/>
    </location>
</feature>
<keyword evidence="4" id="KW-1185">Reference proteome</keyword>
<reference evidence="4" key="2">
    <citation type="submission" date="2017-05" db="EMBL/GenBank/DDBJ databases">
        <title>Improved OligoMM genomes.</title>
        <authorList>
            <person name="Garzetti D."/>
        </authorList>
    </citation>
    <scope>NUCLEOTIDE SEQUENCE [LARGE SCALE GENOMIC DNA]</scope>
    <source>
        <strain evidence="4">KB18</strain>
    </source>
</reference>
<feature type="transmembrane region" description="Helical" evidence="1">
    <location>
        <begin position="73"/>
        <end position="95"/>
    </location>
</feature>
<evidence type="ECO:0000313" key="2">
    <source>
        <dbReference type="EMBL" id="ASB39288.1"/>
    </source>
</evidence>